<dbReference type="AlphaFoldDB" id="A0A2U2I4A6"/>
<proteinExistence type="predicted"/>
<evidence type="ECO:0000313" key="2">
    <source>
        <dbReference type="Proteomes" id="UP000241421"/>
    </source>
</evidence>
<dbReference type="EMBL" id="PXWF02000082">
    <property type="protein sequence ID" value="PWF54596.1"/>
    <property type="molecule type" value="Genomic_DNA"/>
</dbReference>
<dbReference type="SUPFAM" id="SSF55486">
    <property type="entry name" value="Metalloproteases ('zincins'), catalytic domain"/>
    <property type="match status" value="1"/>
</dbReference>
<keyword evidence="2" id="KW-1185">Reference proteome</keyword>
<comment type="caution">
    <text evidence="1">The sequence shown here is derived from an EMBL/GenBank/DDBJ whole genome shotgun (WGS) entry which is preliminary data.</text>
</comment>
<accession>A0A2U2I4A6</accession>
<gene>
    <name evidence="1" type="ORF">C7C56_006165</name>
</gene>
<organism evidence="1 2">
    <name type="scientific">Massilia glaciei</name>
    <dbReference type="NCBI Taxonomy" id="1524097"/>
    <lineage>
        <taxon>Bacteria</taxon>
        <taxon>Pseudomonadati</taxon>
        <taxon>Pseudomonadota</taxon>
        <taxon>Betaproteobacteria</taxon>
        <taxon>Burkholderiales</taxon>
        <taxon>Oxalobacteraceae</taxon>
        <taxon>Telluria group</taxon>
        <taxon>Massilia</taxon>
    </lineage>
</organism>
<name>A0A2U2I4A6_9BURK</name>
<reference evidence="1 2" key="1">
    <citation type="submission" date="2018-04" db="EMBL/GenBank/DDBJ databases">
        <title>Massilia violaceinigra sp. nov., a novel purple-pigmented bacterium isolated from Tianshan glacier, Xinjiang, China.</title>
        <authorList>
            <person name="Wang H."/>
        </authorList>
    </citation>
    <scope>NUCLEOTIDE SEQUENCE [LARGE SCALE GENOMIC DNA]</scope>
    <source>
        <strain evidence="1 2">B448-2</strain>
    </source>
</reference>
<protein>
    <submittedName>
        <fullName evidence="1">Uncharacterized protein</fullName>
    </submittedName>
</protein>
<sequence>MLLLVSPTALAEIEHRGFKIDDSLLDSEQKSRFAGPVAASLIEQLAIVEAARLPPEVFDFFKKTKIYVDPGVRGNAGIFAIRGGEGAVRLPLIVFSANKPVLLHELLHAYHFYVLTLKNPDIANAFERAGVDGRYPNAFHRAHFLQNEKEYFAVTASIYLFGRIQQPPFNCTVLAKSDPAYLAFLEKTFGRHECN</sequence>
<evidence type="ECO:0000313" key="1">
    <source>
        <dbReference type="EMBL" id="PWF54596.1"/>
    </source>
</evidence>
<dbReference type="Proteomes" id="UP000241421">
    <property type="component" value="Unassembled WGS sequence"/>
</dbReference>